<keyword evidence="14 17" id="KW-1015">Disulfide bond</keyword>
<comment type="cofactor">
    <cofactor evidence="1 17">
        <name>Mn(2+)</name>
        <dbReference type="ChEBI" id="CHEBI:29035"/>
    </cofactor>
</comment>
<keyword evidence="8" id="KW-0479">Metal-binding</keyword>
<evidence type="ECO:0000313" key="20">
    <source>
        <dbReference type="EMBL" id="SSX20328.1"/>
    </source>
</evidence>
<dbReference type="InterPro" id="IPR045885">
    <property type="entry name" value="GalNAc-T"/>
</dbReference>
<dbReference type="SMART" id="SM00458">
    <property type="entry name" value="RICIN"/>
    <property type="match status" value="1"/>
</dbReference>
<dbReference type="InterPro" id="IPR000772">
    <property type="entry name" value="Ricin_B_lectin"/>
</dbReference>
<evidence type="ECO:0000256" key="15">
    <source>
        <dbReference type="ARBA" id="ARBA00023180"/>
    </source>
</evidence>
<dbReference type="EMBL" id="UFQT01000116">
    <property type="protein sequence ID" value="SSX20328.1"/>
    <property type="molecule type" value="Genomic_DNA"/>
</dbReference>
<keyword evidence="7 17" id="KW-0812">Transmembrane</keyword>
<evidence type="ECO:0000256" key="2">
    <source>
        <dbReference type="ARBA" id="ARBA00004323"/>
    </source>
</evidence>
<evidence type="ECO:0000256" key="9">
    <source>
        <dbReference type="ARBA" id="ARBA00022734"/>
    </source>
</evidence>
<proteinExistence type="inferred from homology"/>
<dbReference type="GO" id="GO:0006493">
    <property type="term" value="P:protein O-linked glycosylation"/>
    <property type="evidence" value="ECO:0007669"/>
    <property type="project" value="TreeGrafter"/>
</dbReference>
<sequence length="580" mass="67107">MRIRNIKLLRIVACVCILLPILYIIFNWGDGQTKARDFYNARLTGGSNKPREVPKLVEGLGNFEPQDTPIKDGPGEYGKPYHLPPEKTNEGSESEMEYGMNIAVSDIISLDREVKDTRLEECRHWNYPTDLPKTSVIIVFHNEGFSVLMRTVHSVINRTPEYMLHEILLVDDFSDKANLKEKLDKYIERFNGKVRIVRNREREGLIRTRSRGAKEATGEVIVYLDAHCEVNTNWLPPLLAPIYRDRTVMTVPIIDGIDHKTFEYRPVYGDNQHFRGIFEWGMLYKENEVPRRELKRRQHNSEPYRSPTHAGGLFAINREYFLEIGAYDPGLLVWGGENFELSFKIWQCGGKIEWVPCSRVGHVYRGFMPYNFGKLANKKKGPLITINYKRVIETWFDEQYKEYFYTREPLAKYLDMGDISEQLALKERLKCKSFQWYMDNVAYDVFDKFPQLPPNLEVGELRNVASDTCLDTLGHSPPSLMGLSHCHGYGNNQLMRLNVAGQLAVGERCVEGDSQGIKLAVCRLGTVDGPWHYDDNGALLHKTYKKCMAVHPQSKAISLMPCDFNNAYMQWKFRPIKPRW</sequence>
<evidence type="ECO:0000256" key="16">
    <source>
        <dbReference type="ARBA" id="ARBA00023211"/>
    </source>
</evidence>
<evidence type="ECO:0000256" key="14">
    <source>
        <dbReference type="ARBA" id="ARBA00023157"/>
    </source>
</evidence>
<evidence type="ECO:0000256" key="7">
    <source>
        <dbReference type="ARBA" id="ARBA00022692"/>
    </source>
</evidence>
<keyword evidence="13 17" id="KW-0472">Membrane</keyword>
<evidence type="ECO:0000256" key="4">
    <source>
        <dbReference type="ARBA" id="ARBA00005680"/>
    </source>
</evidence>
<dbReference type="EC" id="2.4.1.-" evidence="17"/>
<evidence type="ECO:0000256" key="17">
    <source>
        <dbReference type="RuleBase" id="RU361242"/>
    </source>
</evidence>
<dbReference type="Gene3D" id="2.80.10.50">
    <property type="match status" value="1"/>
</dbReference>
<feature type="region of interest" description="Disordered" evidence="18">
    <location>
        <begin position="62"/>
        <end position="92"/>
    </location>
</feature>
<protein>
    <recommendedName>
        <fullName evidence="17">Polypeptide N-acetylgalactosaminyltransferase</fullName>
        <ecNumber evidence="17">2.4.1.-</ecNumber>
    </recommendedName>
    <alternativeName>
        <fullName evidence="17">Protein-UDP acetylgalactosaminyltransferase</fullName>
    </alternativeName>
</protein>
<evidence type="ECO:0000256" key="10">
    <source>
        <dbReference type="ARBA" id="ARBA00022968"/>
    </source>
</evidence>
<dbReference type="Gene3D" id="3.90.550.10">
    <property type="entry name" value="Spore Coat Polysaccharide Biosynthesis Protein SpsA, Chain A"/>
    <property type="match status" value="1"/>
</dbReference>
<dbReference type="PANTHER" id="PTHR11675:SF68">
    <property type="entry name" value="N-ACETYLGALACTOSAMINYLTRANSFERASE 7"/>
    <property type="match status" value="1"/>
</dbReference>
<dbReference type="Pfam" id="PF00535">
    <property type="entry name" value="Glycos_transf_2"/>
    <property type="match status" value="1"/>
</dbReference>
<dbReference type="VEuPathDB" id="VectorBase:CSON001037"/>
<evidence type="ECO:0000256" key="13">
    <source>
        <dbReference type="ARBA" id="ARBA00023136"/>
    </source>
</evidence>
<feature type="transmembrane region" description="Helical" evidence="17">
    <location>
        <begin position="7"/>
        <end position="26"/>
    </location>
</feature>
<dbReference type="UniPathway" id="UPA00378"/>
<organism evidence="20">
    <name type="scientific">Culicoides sonorensis</name>
    <name type="common">Biting midge</name>
    <dbReference type="NCBI Taxonomy" id="179676"/>
    <lineage>
        <taxon>Eukaryota</taxon>
        <taxon>Metazoa</taxon>
        <taxon>Ecdysozoa</taxon>
        <taxon>Arthropoda</taxon>
        <taxon>Hexapoda</taxon>
        <taxon>Insecta</taxon>
        <taxon>Pterygota</taxon>
        <taxon>Neoptera</taxon>
        <taxon>Endopterygota</taxon>
        <taxon>Diptera</taxon>
        <taxon>Nematocera</taxon>
        <taxon>Chironomoidea</taxon>
        <taxon>Ceratopogonidae</taxon>
        <taxon>Ceratopogoninae</taxon>
        <taxon>Culicoides</taxon>
        <taxon>Monoculicoides</taxon>
    </lineage>
</organism>
<dbReference type="SUPFAM" id="SSF50370">
    <property type="entry name" value="Ricin B-like lectins"/>
    <property type="match status" value="1"/>
</dbReference>
<keyword evidence="10" id="KW-0735">Signal-anchor</keyword>
<evidence type="ECO:0000256" key="8">
    <source>
        <dbReference type="ARBA" id="ARBA00022723"/>
    </source>
</evidence>
<dbReference type="InterPro" id="IPR035992">
    <property type="entry name" value="Ricin_B-like_lectins"/>
</dbReference>
<keyword evidence="16 17" id="KW-0464">Manganese</keyword>
<evidence type="ECO:0000256" key="3">
    <source>
        <dbReference type="ARBA" id="ARBA00004922"/>
    </source>
</evidence>
<dbReference type="AlphaFoldDB" id="A0A336M2W9"/>
<evidence type="ECO:0000256" key="6">
    <source>
        <dbReference type="ARBA" id="ARBA00022679"/>
    </source>
</evidence>
<dbReference type="FunFam" id="3.90.550.10:FF:000053">
    <property type="entry name" value="Polypeptide N-acetylgalactosaminyltransferase"/>
    <property type="match status" value="1"/>
</dbReference>
<dbReference type="PROSITE" id="PS50231">
    <property type="entry name" value="RICIN_B_LECTIN"/>
    <property type="match status" value="1"/>
</dbReference>
<feature type="domain" description="Ricin B lectin" evidence="19">
    <location>
        <begin position="458"/>
        <end position="574"/>
    </location>
</feature>
<dbReference type="PANTHER" id="PTHR11675">
    <property type="entry name" value="N-ACETYLGALACTOSAMINYLTRANSFERASE"/>
    <property type="match status" value="1"/>
</dbReference>
<reference evidence="20" key="1">
    <citation type="submission" date="2018-07" db="EMBL/GenBank/DDBJ databases">
        <authorList>
            <person name="Quirk P.G."/>
            <person name="Krulwich T.A."/>
        </authorList>
    </citation>
    <scope>NUCLEOTIDE SEQUENCE</scope>
</reference>
<evidence type="ECO:0000256" key="18">
    <source>
        <dbReference type="SAM" id="MobiDB-lite"/>
    </source>
</evidence>
<keyword evidence="9 17" id="KW-0430">Lectin</keyword>
<dbReference type="Pfam" id="PF00652">
    <property type="entry name" value="Ricin_B_lectin"/>
    <property type="match status" value="1"/>
</dbReference>
<evidence type="ECO:0000256" key="11">
    <source>
        <dbReference type="ARBA" id="ARBA00022989"/>
    </source>
</evidence>
<dbReference type="GO" id="GO:0030246">
    <property type="term" value="F:carbohydrate binding"/>
    <property type="evidence" value="ECO:0007669"/>
    <property type="project" value="UniProtKB-KW"/>
</dbReference>
<evidence type="ECO:0000256" key="5">
    <source>
        <dbReference type="ARBA" id="ARBA00022676"/>
    </source>
</evidence>
<keyword evidence="6 17" id="KW-0808">Transferase</keyword>
<keyword evidence="12 17" id="KW-0333">Golgi apparatus</keyword>
<evidence type="ECO:0000256" key="1">
    <source>
        <dbReference type="ARBA" id="ARBA00001936"/>
    </source>
</evidence>
<dbReference type="FunFam" id="2.80.10.50:FF:000019">
    <property type="entry name" value="Polypeptide N-acetylgalactosaminyltransferase"/>
    <property type="match status" value="1"/>
</dbReference>
<dbReference type="GO" id="GO:0004653">
    <property type="term" value="F:polypeptide N-acetylgalactosaminyltransferase activity"/>
    <property type="evidence" value="ECO:0007669"/>
    <property type="project" value="TreeGrafter"/>
</dbReference>
<keyword evidence="5 17" id="KW-0328">Glycosyltransferase</keyword>
<dbReference type="GO" id="GO:0000139">
    <property type="term" value="C:Golgi membrane"/>
    <property type="evidence" value="ECO:0007669"/>
    <property type="project" value="UniProtKB-SubCell"/>
</dbReference>
<name>A0A336M2W9_CULSO</name>
<dbReference type="OMA" id="QWFMDNI"/>
<dbReference type="CDD" id="cd02510">
    <property type="entry name" value="pp-GalNAc-T"/>
    <property type="match status" value="1"/>
</dbReference>
<gene>
    <name evidence="20" type="primary">CSON001037</name>
</gene>
<dbReference type="GO" id="GO:0046872">
    <property type="term" value="F:metal ion binding"/>
    <property type="evidence" value="ECO:0007669"/>
    <property type="project" value="UniProtKB-KW"/>
</dbReference>
<dbReference type="InterPro" id="IPR001173">
    <property type="entry name" value="Glyco_trans_2-like"/>
</dbReference>
<keyword evidence="15" id="KW-0325">Glycoprotein</keyword>
<dbReference type="InterPro" id="IPR029044">
    <property type="entry name" value="Nucleotide-diphossugar_trans"/>
</dbReference>
<keyword evidence="11 17" id="KW-1133">Transmembrane helix</keyword>
<evidence type="ECO:0000256" key="12">
    <source>
        <dbReference type="ARBA" id="ARBA00023034"/>
    </source>
</evidence>
<dbReference type="SUPFAM" id="SSF53448">
    <property type="entry name" value="Nucleotide-diphospho-sugar transferases"/>
    <property type="match status" value="1"/>
</dbReference>
<comment type="similarity">
    <text evidence="4 17">Belongs to the glycosyltransferase 2 family. GalNAc-T subfamily.</text>
</comment>
<comment type="subcellular location">
    <subcellularLocation>
        <location evidence="2 17">Golgi apparatus membrane</location>
        <topology evidence="2 17">Single-pass type II membrane protein</topology>
    </subcellularLocation>
</comment>
<dbReference type="CDD" id="cd23437">
    <property type="entry name" value="beta-trefoil_Ricin_GALNT7"/>
    <property type="match status" value="1"/>
</dbReference>
<evidence type="ECO:0000259" key="19">
    <source>
        <dbReference type="SMART" id="SM00458"/>
    </source>
</evidence>
<comment type="pathway">
    <text evidence="3 17">Protein modification; protein glycosylation.</text>
</comment>
<accession>A0A336M2W9</accession>